<accession>A0A840WPE6</accession>
<dbReference type="AlphaFoldDB" id="A0A840WPE6"/>
<protein>
    <submittedName>
        <fullName evidence="3">L,D-peptidoglycan transpeptidase YkuD (ErfK/YbiS/YcfS/YnhG family)</fullName>
    </submittedName>
</protein>
<dbReference type="PROSITE" id="PS52029">
    <property type="entry name" value="LD_TPASE"/>
    <property type="match status" value="1"/>
</dbReference>
<dbReference type="EMBL" id="JACIJS010000010">
    <property type="protein sequence ID" value="MBB5516928.1"/>
    <property type="molecule type" value="Genomic_DNA"/>
</dbReference>
<keyword evidence="4" id="KW-1185">Reference proteome</keyword>
<feature type="active site" description="Proton donor/acceptor" evidence="1">
    <location>
        <position position="128"/>
    </location>
</feature>
<keyword evidence="1" id="KW-0133">Cell shape</keyword>
<evidence type="ECO:0000313" key="3">
    <source>
        <dbReference type="EMBL" id="MBB5516928.1"/>
    </source>
</evidence>
<dbReference type="PANTHER" id="PTHR38589">
    <property type="entry name" value="BLR0621 PROTEIN"/>
    <property type="match status" value="1"/>
</dbReference>
<organism evidence="3 4">
    <name type="scientific">Rubricella aquisinus</name>
    <dbReference type="NCBI Taxonomy" id="2028108"/>
    <lineage>
        <taxon>Bacteria</taxon>
        <taxon>Pseudomonadati</taxon>
        <taxon>Pseudomonadota</taxon>
        <taxon>Alphaproteobacteria</taxon>
        <taxon>Rhodobacterales</taxon>
        <taxon>Paracoccaceae</taxon>
        <taxon>Rubricella</taxon>
    </lineage>
</organism>
<comment type="pathway">
    <text evidence="1">Cell wall biogenesis; peptidoglycan biosynthesis.</text>
</comment>
<dbReference type="CDD" id="cd16913">
    <property type="entry name" value="YkuD_like"/>
    <property type="match status" value="1"/>
</dbReference>
<dbReference type="RefSeq" id="WP_184012884.1">
    <property type="nucleotide sequence ID" value="NZ_JACIJS010000010.1"/>
</dbReference>
<evidence type="ECO:0000256" key="1">
    <source>
        <dbReference type="PROSITE-ProRule" id="PRU01373"/>
    </source>
</evidence>
<dbReference type="GO" id="GO:0071555">
    <property type="term" value="P:cell wall organization"/>
    <property type="evidence" value="ECO:0007669"/>
    <property type="project" value="UniProtKB-UniRule"/>
</dbReference>
<feature type="active site" description="Nucleophile" evidence="1">
    <location>
        <position position="140"/>
    </location>
</feature>
<evidence type="ECO:0000313" key="4">
    <source>
        <dbReference type="Proteomes" id="UP000553766"/>
    </source>
</evidence>
<comment type="caution">
    <text evidence="3">The sequence shown here is derived from an EMBL/GenBank/DDBJ whole genome shotgun (WGS) entry which is preliminary data.</text>
</comment>
<dbReference type="GO" id="GO:0009252">
    <property type="term" value="P:peptidoglycan biosynthetic process"/>
    <property type="evidence" value="ECO:0007669"/>
    <property type="project" value="UniProtKB-KW"/>
</dbReference>
<gene>
    <name evidence="3" type="ORF">FHS89_002972</name>
</gene>
<proteinExistence type="predicted"/>
<dbReference type="Proteomes" id="UP000553766">
    <property type="component" value="Unassembled WGS sequence"/>
</dbReference>
<evidence type="ECO:0000259" key="2">
    <source>
        <dbReference type="PROSITE" id="PS52029"/>
    </source>
</evidence>
<keyword evidence="1" id="KW-0961">Cell wall biogenesis/degradation</keyword>
<feature type="domain" description="L,D-TPase catalytic" evidence="2">
    <location>
        <begin position="1"/>
        <end position="164"/>
    </location>
</feature>
<dbReference type="GO" id="GO:0016740">
    <property type="term" value="F:transferase activity"/>
    <property type="evidence" value="ECO:0007669"/>
    <property type="project" value="InterPro"/>
</dbReference>
<dbReference type="Pfam" id="PF03734">
    <property type="entry name" value="YkuD"/>
    <property type="match status" value="1"/>
</dbReference>
<name>A0A840WPE6_9RHOB</name>
<keyword evidence="1" id="KW-0573">Peptidoglycan synthesis</keyword>
<dbReference type="GO" id="GO:0008360">
    <property type="term" value="P:regulation of cell shape"/>
    <property type="evidence" value="ECO:0007669"/>
    <property type="project" value="UniProtKB-UniRule"/>
</dbReference>
<dbReference type="InterPro" id="IPR005490">
    <property type="entry name" value="LD_TPept_cat_dom"/>
</dbReference>
<reference evidence="3 4" key="1">
    <citation type="submission" date="2020-08" db="EMBL/GenBank/DDBJ databases">
        <title>Genomic Encyclopedia of Type Strains, Phase IV (KMG-IV): sequencing the most valuable type-strain genomes for metagenomic binning, comparative biology and taxonomic classification.</title>
        <authorList>
            <person name="Goeker M."/>
        </authorList>
    </citation>
    <scope>NUCLEOTIDE SEQUENCE [LARGE SCALE GENOMIC DNA]</scope>
    <source>
        <strain evidence="3 4">DSM 103377</strain>
    </source>
</reference>
<sequence length="165" mass="18798">MTDLIVQNGRARFGPRVLPCAMGKGGVTRAKREGDGATPAGSHRLLKGYYRADRLAPPRSCLRLQPIGPGDLWSDDADDPDYNRRVRRPHPYRHERLFRADPLYDLVLVTDWNSALVRPGAGSAIFLHIWRRPGWATEGCVAFCRRDLIWLAERWTQQSRLIVQP</sequence>
<dbReference type="PANTHER" id="PTHR38589:SF1">
    <property type="entry name" value="BLR0621 PROTEIN"/>
    <property type="match status" value="1"/>
</dbReference>